<evidence type="ECO:0000313" key="1">
    <source>
        <dbReference type="EMBL" id="KAF4136122.1"/>
    </source>
</evidence>
<comment type="caution">
    <text evidence="1">The sequence shown here is derived from an EMBL/GenBank/DDBJ whole genome shotgun (WGS) entry which is preliminary data.</text>
</comment>
<organism evidence="1 2">
    <name type="scientific">Phytophthora infestans</name>
    <name type="common">Potato late blight agent</name>
    <name type="synonym">Botrytis infestans</name>
    <dbReference type="NCBI Taxonomy" id="4787"/>
    <lineage>
        <taxon>Eukaryota</taxon>
        <taxon>Sar</taxon>
        <taxon>Stramenopiles</taxon>
        <taxon>Oomycota</taxon>
        <taxon>Peronosporomycetes</taxon>
        <taxon>Peronosporales</taxon>
        <taxon>Peronosporaceae</taxon>
        <taxon>Phytophthora</taxon>
    </lineage>
</organism>
<evidence type="ECO:0000313" key="2">
    <source>
        <dbReference type="Proteomes" id="UP000704712"/>
    </source>
</evidence>
<accession>A0A8S9U9A0</accession>
<dbReference type="AlphaFoldDB" id="A0A8S9U9A0"/>
<proteinExistence type="predicted"/>
<gene>
    <name evidence="1" type="ORF">GN958_ATG14680</name>
</gene>
<protein>
    <submittedName>
        <fullName evidence="1">Uncharacterized protein</fullName>
    </submittedName>
</protein>
<dbReference type="Proteomes" id="UP000704712">
    <property type="component" value="Unassembled WGS sequence"/>
</dbReference>
<name>A0A8S9U9A0_PHYIN</name>
<sequence length="95" mass="10490">MDINDPPTPVERRLTQEMKSYIIDSPSAGGKTTAARLHTLLCTFVDNNTMAGTAPKSTQVSDFVKRRKNPKDSMAPLIALYHGHLYDQQDLGTLS</sequence>
<dbReference type="EMBL" id="JAACNO010002013">
    <property type="protein sequence ID" value="KAF4136122.1"/>
    <property type="molecule type" value="Genomic_DNA"/>
</dbReference>
<reference evidence="1" key="1">
    <citation type="submission" date="2020-03" db="EMBL/GenBank/DDBJ databases">
        <title>Hybrid Assembly of Korean Phytophthora infestans isolates.</title>
        <authorList>
            <person name="Prokchorchik M."/>
            <person name="Lee Y."/>
            <person name="Seo J."/>
            <person name="Cho J.-H."/>
            <person name="Park Y.-E."/>
            <person name="Jang D.-C."/>
            <person name="Im J.-S."/>
            <person name="Choi J.-G."/>
            <person name="Park H.-J."/>
            <person name="Lee G.-B."/>
            <person name="Lee Y.-G."/>
            <person name="Hong S.-Y."/>
            <person name="Cho K."/>
            <person name="Sohn K.H."/>
        </authorList>
    </citation>
    <scope>NUCLEOTIDE SEQUENCE</scope>
    <source>
        <strain evidence="1">KR_2_A2</strain>
    </source>
</reference>